<dbReference type="InterPro" id="IPR024787">
    <property type="entry name" value="EcsC"/>
</dbReference>
<dbReference type="RefSeq" id="WP_210597125.1">
    <property type="nucleotide sequence ID" value="NZ_JAGKSQ010000003.1"/>
</dbReference>
<proteinExistence type="predicted"/>
<keyword evidence="2" id="KW-1185">Reference proteome</keyword>
<reference evidence="1" key="1">
    <citation type="submission" date="2021-03" db="EMBL/GenBank/DDBJ databases">
        <title>Bacillus suaedae sp. nov., isolated from Suaeda aralocaspica.</title>
        <authorList>
            <person name="Lei R.F.R."/>
        </authorList>
    </citation>
    <scope>NUCLEOTIDE SEQUENCE</scope>
    <source>
        <strain evidence="1">YZJH907-2</strain>
    </source>
</reference>
<dbReference type="Pfam" id="PF12787">
    <property type="entry name" value="EcsC"/>
    <property type="match status" value="1"/>
</dbReference>
<dbReference type="PANTHER" id="PTHR41260">
    <property type="entry name" value="PROTEIN ECSC"/>
    <property type="match status" value="1"/>
</dbReference>
<evidence type="ECO:0000313" key="1">
    <source>
        <dbReference type="EMBL" id="MBP3951444.1"/>
    </source>
</evidence>
<name>A0A940X016_9BACI</name>
<accession>A0A940X016</accession>
<comment type="caution">
    <text evidence="1">The sequence shown here is derived from an EMBL/GenBank/DDBJ whole genome shotgun (WGS) entry which is preliminary data.</text>
</comment>
<gene>
    <name evidence="1" type="ORF">J7W16_09875</name>
</gene>
<organism evidence="1 2">
    <name type="scientific">Halalkalibacter suaedae</name>
    <dbReference type="NCBI Taxonomy" id="2822140"/>
    <lineage>
        <taxon>Bacteria</taxon>
        <taxon>Bacillati</taxon>
        <taxon>Bacillota</taxon>
        <taxon>Bacilli</taxon>
        <taxon>Bacillales</taxon>
        <taxon>Bacillaceae</taxon>
        <taxon>Halalkalibacter</taxon>
    </lineage>
</organism>
<dbReference type="PANTHER" id="PTHR41260:SF1">
    <property type="entry name" value="PROTEIN ECSC"/>
    <property type="match status" value="1"/>
</dbReference>
<dbReference type="AlphaFoldDB" id="A0A940X016"/>
<evidence type="ECO:0000313" key="2">
    <source>
        <dbReference type="Proteomes" id="UP000678228"/>
    </source>
</evidence>
<dbReference type="EMBL" id="JAGKSQ010000003">
    <property type="protein sequence ID" value="MBP3951444.1"/>
    <property type="molecule type" value="Genomic_DNA"/>
</dbReference>
<protein>
    <submittedName>
        <fullName evidence="1">EcsC family protein</fullName>
    </submittedName>
</protein>
<sequence length="250" mass="29143">MYEDQAREQVIRWKRKVTKRRSMVGRYANGLQSKMNHLIPEKMHTVVTASIKKMVHATLLGSEYTMKKQPDVAKSLEERDEKAKTLLKSYKRTAAIEGAGTGAGGLLLGMVDFPLLLSIKMKFLFDTASAYGYDVRDYRERLFVLYLFQLAFARDEKRLELIERLEHWEQEKELLPEKEVYLAEIDWKTFQLDYRDYIDLAKMFQLIPGIGAIVGATANYRFLEILGETAMNGYRIRWLSSYMRETDLKG</sequence>
<dbReference type="Proteomes" id="UP000678228">
    <property type="component" value="Unassembled WGS sequence"/>
</dbReference>